<dbReference type="EMBL" id="AOLK01000002">
    <property type="protein sequence ID" value="ELZ89469.1"/>
    <property type="molecule type" value="Genomic_DNA"/>
</dbReference>
<proteinExistence type="predicted"/>
<dbReference type="SUPFAM" id="SSF51126">
    <property type="entry name" value="Pectin lyase-like"/>
    <property type="match status" value="1"/>
</dbReference>
<protein>
    <submittedName>
        <fullName evidence="1">Uncharacterized protein</fullName>
    </submittedName>
</protein>
<accession>M0I251</accession>
<reference evidence="1 2" key="1">
    <citation type="journal article" date="2014" name="PLoS Genet.">
        <title>Phylogenetically driven sequencing of extremely halophilic archaea reveals strategies for static and dynamic osmo-response.</title>
        <authorList>
            <person name="Becker E.A."/>
            <person name="Seitzer P.M."/>
            <person name="Tritt A."/>
            <person name="Larsen D."/>
            <person name="Krusor M."/>
            <person name="Yao A.I."/>
            <person name="Wu D."/>
            <person name="Madern D."/>
            <person name="Eisen J.A."/>
            <person name="Darling A.E."/>
            <person name="Facciotti M.T."/>
        </authorList>
    </citation>
    <scope>NUCLEOTIDE SEQUENCE [LARGE SCALE GENOMIC DNA]</scope>
    <source>
        <strain evidence="1 2">ATCC BAA-1513</strain>
    </source>
</reference>
<dbReference type="RefSeq" id="WP_008321966.1">
    <property type="nucleotide sequence ID" value="NZ_AOLK01000002.1"/>
</dbReference>
<name>M0I251_HALEO</name>
<dbReference type="PATRIC" id="fig|1230453.4.peg.59"/>
<keyword evidence="2" id="KW-1185">Reference proteome</keyword>
<dbReference type="AlphaFoldDB" id="M0I251"/>
<dbReference type="OrthoDB" id="202667at2157"/>
<dbReference type="InterPro" id="IPR011050">
    <property type="entry name" value="Pectin_lyase_fold/virulence"/>
</dbReference>
<dbReference type="Proteomes" id="UP000011612">
    <property type="component" value="Unassembled WGS sequence"/>
</dbReference>
<evidence type="ECO:0000313" key="1">
    <source>
        <dbReference type="EMBL" id="ELZ89469.1"/>
    </source>
</evidence>
<sequence length="506" mass="55174">MQDESGNTDRTILSRRKLLAGIGGSVAATSFSRKATADGEWINVVDAGADPTGEESISPILDALTTEDGTTFYFPEGEYLMDDMFRHVGFNGFELRGDNATIVPAPDYDGRWLFKLGTYEEPGEDLYIEGLTFDFSADETGLRVVQAQVKDDLLVQDLAVTGRHDSGKYGPFCFDVTHPDGIGSIENVRLPDGGEFSENTPGDINVGPTGILVSQYHEGKLWVRNCDVGPWPDNGLYCSTETGRVVVKGGLFKNSNITSIRLSGDYSSIHDATVIVDNQRDNDTNQRAIRLDGGAYNWVENTDVYLKQPNGRAISIQNDVKWARIQDCRVVVEDGAPTRAICVSPQAGKVDILNSEIEFNAPGQALHLEGPSSADADPVYVLKTTITGSGDGSHGRHAVRAERGNCLFDRLDIEQTGDDYRRGIKILGDGCTLKWGDYNTTHIPIVNDADETTFHGVSARSLDGDQGMKILDGSSGVELTESTIHNGIWEDGEVSVTYDGNWYPER</sequence>
<dbReference type="STRING" id="1230453.C453_00295"/>
<comment type="caution">
    <text evidence="1">The sequence shown here is derived from an EMBL/GenBank/DDBJ whole genome shotgun (WGS) entry which is preliminary data.</text>
</comment>
<gene>
    <name evidence="1" type="ORF">C453_00295</name>
</gene>
<organism evidence="1 2">
    <name type="scientific">Haloferax elongans ATCC BAA-1513</name>
    <dbReference type="NCBI Taxonomy" id="1230453"/>
    <lineage>
        <taxon>Archaea</taxon>
        <taxon>Methanobacteriati</taxon>
        <taxon>Methanobacteriota</taxon>
        <taxon>Stenosarchaea group</taxon>
        <taxon>Halobacteria</taxon>
        <taxon>Halobacteriales</taxon>
        <taxon>Haloferacaceae</taxon>
        <taxon>Haloferax</taxon>
    </lineage>
</organism>
<dbReference type="InterPro" id="IPR012334">
    <property type="entry name" value="Pectin_lyas_fold"/>
</dbReference>
<dbReference type="PROSITE" id="PS51318">
    <property type="entry name" value="TAT"/>
    <property type="match status" value="1"/>
</dbReference>
<dbReference type="InterPro" id="IPR006311">
    <property type="entry name" value="TAT_signal"/>
</dbReference>
<evidence type="ECO:0000313" key="2">
    <source>
        <dbReference type="Proteomes" id="UP000011612"/>
    </source>
</evidence>
<dbReference type="Gene3D" id="2.160.20.10">
    <property type="entry name" value="Single-stranded right-handed beta-helix, Pectin lyase-like"/>
    <property type="match status" value="1"/>
</dbReference>